<evidence type="ECO:0000313" key="2">
    <source>
        <dbReference type="EMBL" id="EJF81436.1"/>
    </source>
</evidence>
<feature type="transmembrane region" description="Helical" evidence="1">
    <location>
        <begin position="128"/>
        <end position="149"/>
    </location>
</feature>
<feature type="transmembrane region" description="Helical" evidence="1">
    <location>
        <begin position="96"/>
        <end position="116"/>
    </location>
</feature>
<protein>
    <submittedName>
        <fullName evidence="2">Uncharacterized protein</fullName>
    </submittedName>
</protein>
<reference evidence="2 3" key="1">
    <citation type="submission" date="2012-03" db="EMBL/GenBank/DDBJ databases">
        <title>The Genome Sequence of Bartonella washoensis Sb944nv.</title>
        <authorList>
            <consortium name="The Broad Institute Genome Sequencing Platform"/>
            <consortium name="The Broad Institute Genome Sequencing Center for Infectious Disease"/>
            <person name="Feldgarden M."/>
            <person name="Kirby J."/>
            <person name="Kosoy M."/>
            <person name="Birtles R."/>
            <person name="Probert W.S."/>
            <person name="Chiaraviglio L."/>
            <person name="Young S.K."/>
            <person name="Zeng Q."/>
            <person name="Gargeya S."/>
            <person name="Fitzgerald M."/>
            <person name="Haas B."/>
            <person name="Abouelleil A."/>
            <person name="Alvarado L."/>
            <person name="Arachchi H.M."/>
            <person name="Berlin A."/>
            <person name="Chapman S.B."/>
            <person name="Gearin G."/>
            <person name="Goldberg J."/>
            <person name="Griggs A."/>
            <person name="Gujja S."/>
            <person name="Hansen M."/>
            <person name="Heiman D."/>
            <person name="Howarth C."/>
            <person name="Larimer J."/>
            <person name="Lui A."/>
            <person name="MacDonald P.J.P."/>
            <person name="McCowen C."/>
            <person name="Montmayeur A."/>
            <person name="Murphy C."/>
            <person name="Neiman D."/>
            <person name="Pearson M."/>
            <person name="Priest M."/>
            <person name="Roberts A."/>
            <person name="Saif S."/>
            <person name="Shea T."/>
            <person name="Sisk P."/>
            <person name="Stolte C."/>
            <person name="Sykes S."/>
            <person name="Wortman J."/>
            <person name="Nusbaum C."/>
            <person name="Birren B."/>
        </authorList>
    </citation>
    <scope>NUCLEOTIDE SEQUENCE [LARGE SCALE GENOMIC DNA]</scope>
    <source>
        <strain evidence="2 3">Sb944nv</strain>
    </source>
</reference>
<accession>J0Q886</accession>
<dbReference type="eggNOG" id="COG5283">
    <property type="taxonomic scope" value="Bacteria"/>
</dbReference>
<gene>
    <name evidence="2" type="ORF">MCQ_00134</name>
</gene>
<sequence length="183" mass="19406">MGIMAASLGGSTLRLLRPMTLLVAAFRGLMVSGSAFAATFGWIGTVIEVVGAGIASVVGAVFSPIGALIAAVVAVILASCFVLWKYWDRFSSFVKGFARGIAHALVLISLNIGKSLNRDLALLASGLAMWGMVSSKVFPTFGAGWEAFLRAKSSLRMPKPVWNKQGKTWPIGLSVVLWHPLQN</sequence>
<dbReference type="HOGENOM" id="CLU_1472463_0_0_5"/>
<dbReference type="AlphaFoldDB" id="J0Q886"/>
<keyword evidence="1" id="KW-1133">Transmembrane helix</keyword>
<dbReference type="EMBL" id="AILU01000003">
    <property type="protein sequence ID" value="EJF81436.1"/>
    <property type="molecule type" value="Genomic_DNA"/>
</dbReference>
<evidence type="ECO:0000313" key="3">
    <source>
        <dbReference type="Proteomes" id="UP000008947"/>
    </source>
</evidence>
<name>J0Q886_9HYPH</name>
<proteinExistence type="predicted"/>
<keyword evidence="1" id="KW-0472">Membrane</keyword>
<feature type="transmembrane region" description="Helical" evidence="1">
    <location>
        <begin position="61"/>
        <end position="84"/>
    </location>
</feature>
<keyword evidence="1" id="KW-0812">Transmembrane</keyword>
<comment type="caution">
    <text evidence="2">The sequence shown here is derived from an EMBL/GenBank/DDBJ whole genome shotgun (WGS) entry which is preliminary data.</text>
</comment>
<evidence type="ECO:0000256" key="1">
    <source>
        <dbReference type="SAM" id="Phobius"/>
    </source>
</evidence>
<organism evidence="2 3">
    <name type="scientific">Candidatus Bartonella washoeensis Sb944nv</name>
    <dbReference type="NCBI Taxonomy" id="1094563"/>
    <lineage>
        <taxon>Bacteria</taxon>
        <taxon>Pseudomonadati</taxon>
        <taxon>Pseudomonadota</taxon>
        <taxon>Alphaproteobacteria</taxon>
        <taxon>Hyphomicrobiales</taxon>
        <taxon>Bartonellaceae</taxon>
        <taxon>Bartonella</taxon>
    </lineage>
</organism>
<keyword evidence="3" id="KW-1185">Reference proteome</keyword>
<dbReference type="PATRIC" id="fig|1094563.3.peg.146"/>
<dbReference type="Proteomes" id="UP000008947">
    <property type="component" value="Unassembled WGS sequence"/>
</dbReference>